<reference evidence="2" key="1">
    <citation type="submission" date="2024-06" db="EMBL/GenBank/DDBJ databases">
        <authorList>
            <person name="Liu X."/>
            <person name="Lenzi L."/>
            <person name="Haldenby T S."/>
            <person name="Uol C."/>
        </authorList>
    </citation>
    <scope>NUCLEOTIDE SEQUENCE</scope>
</reference>
<dbReference type="Proteomes" id="UP001497525">
    <property type="component" value="Unassembled WGS sequence"/>
</dbReference>
<dbReference type="InterPro" id="IPR008653">
    <property type="entry name" value="IER"/>
</dbReference>
<dbReference type="EMBL" id="CAXLJL010000212">
    <property type="protein sequence ID" value="CAL5134648.1"/>
    <property type="molecule type" value="Genomic_DNA"/>
</dbReference>
<comment type="similarity">
    <text evidence="1">Belongs to the IER family.</text>
</comment>
<name>A0AAV2TBB7_CALDB</name>
<sequence length="229" mass="24977">MTCCSPALLLRYPGFVGSTDVDPSTAHFVLHASMQKLDQARRSRGGIKLHQGLLIAVTALKAKQILSEPYFSFPLTMKNPKLSADSENELPPPNLDRFLTPTQSFEMCTAPSPKIGPIWPSNVEDTEFEYAKNDLSYSSGSELMENIQTVEQAPTPCFAPGLGRSSSVDALWAPTSEFDGLKTTDACSSGPFKRSCLDDLLVPDHCSDMMDVAPLSHIPELKRPCLEIG</sequence>
<evidence type="ECO:0000313" key="3">
    <source>
        <dbReference type="Proteomes" id="UP001497525"/>
    </source>
</evidence>
<evidence type="ECO:0000313" key="2">
    <source>
        <dbReference type="EMBL" id="CAL5134648.1"/>
    </source>
</evidence>
<dbReference type="Pfam" id="PF05760">
    <property type="entry name" value="IER"/>
    <property type="match status" value="1"/>
</dbReference>
<dbReference type="AlphaFoldDB" id="A0AAV2TBB7"/>
<evidence type="ECO:0000256" key="1">
    <source>
        <dbReference type="ARBA" id="ARBA00006186"/>
    </source>
</evidence>
<organism evidence="2 3">
    <name type="scientific">Calicophoron daubneyi</name>
    <name type="common">Rumen fluke</name>
    <name type="synonym">Paramphistomum daubneyi</name>
    <dbReference type="NCBI Taxonomy" id="300641"/>
    <lineage>
        <taxon>Eukaryota</taxon>
        <taxon>Metazoa</taxon>
        <taxon>Spiralia</taxon>
        <taxon>Lophotrochozoa</taxon>
        <taxon>Platyhelminthes</taxon>
        <taxon>Trematoda</taxon>
        <taxon>Digenea</taxon>
        <taxon>Plagiorchiida</taxon>
        <taxon>Pronocephalata</taxon>
        <taxon>Paramphistomoidea</taxon>
        <taxon>Paramphistomidae</taxon>
        <taxon>Calicophoron</taxon>
    </lineage>
</organism>
<protein>
    <submittedName>
        <fullName evidence="2">Uncharacterized protein</fullName>
    </submittedName>
</protein>
<comment type="caution">
    <text evidence="2">The sequence shown here is derived from an EMBL/GenBank/DDBJ whole genome shotgun (WGS) entry which is preliminary data.</text>
</comment>
<accession>A0AAV2TBB7</accession>
<gene>
    <name evidence="2" type="ORF">CDAUBV1_LOCUS8504</name>
</gene>
<proteinExistence type="inferred from homology"/>